<dbReference type="Proteomes" id="UP000826195">
    <property type="component" value="Unassembled WGS sequence"/>
</dbReference>
<sequence length="105" mass="11751">MKLLIMKNQTPLQALTTTELTFDFDGQRNSLCCQSSNDETPAKTFIDVGIQVKSGDLITDFCDVIKTYKELNTLTGIVSFDILNTILDVFMVGFPKYESEKNASQ</sequence>
<proteinExistence type="predicted"/>
<organism evidence="1 2">
    <name type="scientific">Cotesia glomerata</name>
    <name type="common">Lepidopteran parasitic wasp</name>
    <name type="synonym">Apanteles glomeratus</name>
    <dbReference type="NCBI Taxonomy" id="32391"/>
    <lineage>
        <taxon>Eukaryota</taxon>
        <taxon>Metazoa</taxon>
        <taxon>Ecdysozoa</taxon>
        <taxon>Arthropoda</taxon>
        <taxon>Hexapoda</taxon>
        <taxon>Insecta</taxon>
        <taxon>Pterygota</taxon>
        <taxon>Neoptera</taxon>
        <taxon>Endopterygota</taxon>
        <taxon>Hymenoptera</taxon>
        <taxon>Apocrita</taxon>
        <taxon>Ichneumonoidea</taxon>
        <taxon>Braconidae</taxon>
        <taxon>Microgastrinae</taxon>
        <taxon>Cotesia</taxon>
    </lineage>
</organism>
<dbReference type="EMBL" id="JAHXZJ010001632">
    <property type="protein sequence ID" value="KAH0551098.1"/>
    <property type="molecule type" value="Genomic_DNA"/>
</dbReference>
<reference evidence="1 2" key="1">
    <citation type="journal article" date="2021" name="J. Hered.">
        <title>A chromosome-level genome assembly of the parasitoid wasp, Cotesia glomerata (Hymenoptera: Braconidae).</title>
        <authorList>
            <person name="Pinto B.J."/>
            <person name="Weis J.J."/>
            <person name="Gamble T."/>
            <person name="Ode P.J."/>
            <person name="Paul R."/>
            <person name="Zaspel J.M."/>
        </authorList>
    </citation>
    <scope>NUCLEOTIDE SEQUENCE [LARGE SCALE GENOMIC DNA]</scope>
    <source>
        <strain evidence="1">CgM1</strain>
    </source>
</reference>
<evidence type="ECO:0000313" key="2">
    <source>
        <dbReference type="Proteomes" id="UP000826195"/>
    </source>
</evidence>
<comment type="caution">
    <text evidence="1">The sequence shown here is derived from an EMBL/GenBank/DDBJ whole genome shotgun (WGS) entry which is preliminary data.</text>
</comment>
<dbReference type="AlphaFoldDB" id="A0AAV7IGZ6"/>
<accession>A0AAV7IGZ6</accession>
<gene>
    <name evidence="1" type="ORF">KQX54_000527</name>
</gene>
<evidence type="ECO:0000313" key="1">
    <source>
        <dbReference type="EMBL" id="KAH0551098.1"/>
    </source>
</evidence>
<keyword evidence="2" id="KW-1185">Reference proteome</keyword>
<protein>
    <submittedName>
        <fullName evidence="1">Uncharacterized protein</fullName>
    </submittedName>
</protein>
<name>A0AAV7IGZ6_COTGL</name>